<keyword evidence="4 9" id="KW-0507">mRNA processing</keyword>
<dbReference type="SMART" id="SM00358">
    <property type="entry name" value="DSRM"/>
    <property type="match status" value="1"/>
</dbReference>
<comment type="catalytic activity">
    <reaction evidence="1 9">
        <text>Endonucleolytic cleavage to 5'-phosphomonoester.</text>
        <dbReference type="EC" id="3.1.26.3"/>
    </reaction>
</comment>
<keyword evidence="9" id="KW-0699">rRNA-binding</keyword>
<dbReference type="InterPro" id="IPR011907">
    <property type="entry name" value="RNase_III"/>
</dbReference>
<dbReference type="GO" id="GO:0004525">
    <property type="term" value="F:ribonuclease III activity"/>
    <property type="evidence" value="ECO:0007669"/>
    <property type="project" value="UniProtKB-UniRule"/>
</dbReference>
<reference evidence="13" key="1">
    <citation type="journal article" date="2015" name="ISME J.">
        <title>Aquifer environment selects for microbial species cohorts in sediment and groundwater.</title>
        <authorList>
            <person name="Hug L.A."/>
            <person name="Thomas B.C."/>
            <person name="Brown C.T."/>
            <person name="Frischkorn K.R."/>
            <person name="Williams K.H."/>
            <person name="Tringe S.G."/>
            <person name="Banfield J.F."/>
        </authorList>
    </citation>
    <scope>NUCLEOTIDE SEQUENCE</scope>
</reference>
<evidence type="ECO:0000256" key="8">
    <source>
        <dbReference type="ARBA" id="ARBA00022884"/>
    </source>
</evidence>
<dbReference type="Pfam" id="PF00035">
    <property type="entry name" value="dsrm"/>
    <property type="match status" value="1"/>
</dbReference>
<evidence type="ECO:0000256" key="10">
    <source>
        <dbReference type="SAM" id="MobiDB-lite"/>
    </source>
</evidence>
<dbReference type="GO" id="GO:0006397">
    <property type="term" value="P:mRNA processing"/>
    <property type="evidence" value="ECO:0007669"/>
    <property type="project" value="UniProtKB-UniRule"/>
</dbReference>
<proteinExistence type="inferred from homology"/>
<comment type="subcellular location">
    <subcellularLocation>
        <location evidence="9">Cytoplasm</location>
    </subcellularLocation>
</comment>
<dbReference type="Gene3D" id="1.10.1520.10">
    <property type="entry name" value="Ribonuclease III domain"/>
    <property type="match status" value="1"/>
</dbReference>
<evidence type="ECO:0000256" key="5">
    <source>
        <dbReference type="ARBA" id="ARBA00022722"/>
    </source>
</evidence>
<dbReference type="EMBL" id="KT007000">
    <property type="protein sequence ID" value="AKQ02393.1"/>
    <property type="molecule type" value="Genomic_DNA"/>
</dbReference>
<dbReference type="HAMAP" id="MF_00104">
    <property type="entry name" value="RNase_III"/>
    <property type="match status" value="1"/>
</dbReference>
<keyword evidence="8 9" id="KW-0694">RNA-binding</keyword>
<sequence length="228" mass="25800">MNKLKALQNKIDVEFENINLLKEALTHRSYPNENNSWPYRNNERLEFLGDAVLELTVTDYLFSNFAGKEEGELTIYRAAIVNTKSLFSTAGEMGLDEEILMSRGEKKDFAGKARESISANAVEALIGAVYLDQGYKTARDFIIKHVIEPRLDEIKERGGKDAKSLVQEHAQSEYKLTPTYKILDESGPAHQREFKVGLFFDDTLKAQGVGKSKQEAETKAAENFLEER</sequence>
<protein>
    <recommendedName>
        <fullName evidence="9">Ribonuclease 3</fullName>
        <ecNumber evidence="9">3.1.26.3</ecNumber>
    </recommendedName>
    <alternativeName>
        <fullName evidence="9">Ribonuclease III</fullName>
        <shortName evidence="9">RNase III</shortName>
    </alternativeName>
</protein>
<evidence type="ECO:0000256" key="1">
    <source>
        <dbReference type="ARBA" id="ARBA00000109"/>
    </source>
</evidence>
<dbReference type="PROSITE" id="PS50137">
    <property type="entry name" value="DS_RBD"/>
    <property type="match status" value="1"/>
</dbReference>
<dbReference type="SUPFAM" id="SSF69065">
    <property type="entry name" value="RNase III domain-like"/>
    <property type="match status" value="1"/>
</dbReference>
<evidence type="ECO:0000259" key="11">
    <source>
        <dbReference type="PROSITE" id="PS50137"/>
    </source>
</evidence>
<dbReference type="GO" id="GO:0005737">
    <property type="term" value="C:cytoplasm"/>
    <property type="evidence" value="ECO:0007669"/>
    <property type="project" value="UniProtKB-SubCell"/>
</dbReference>
<keyword evidence="9" id="KW-0819">tRNA processing</keyword>
<feature type="active site" evidence="9">
    <location>
        <position position="50"/>
    </location>
</feature>
<feature type="domain" description="DRBM" evidence="11">
    <location>
        <begin position="161"/>
        <end position="228"/>
    </location>
</feature>
<comment type="function">
    <text evidence="9">Digests double-stranded RNA. Involved in the processing of primary rRNA transcript to yield the immediate precursors to the large and small rRNAs (23S and 16S). Processes some mRNAs, and tRNAs when they are encoded in the rRNA operon. Processes pre-crRNA and tracrRNA of type II CRISPR loci if present in the organism.</text>
</comment>
<dbReference type="InterPro" id="IPR036389">
    <property type="entry name" value="RNase_III_sf"/>
</dbReference>
<keyword evidence="9" id="KW-0460">Magnesium</keyword>
<dbReference type="GO" id="GO:0019843">
    <property type="term" value="F:rRNA binding"/>
    <property type="evidence" value="ECO:0007669"/>
    <property type="project" value="UniProtKB-KW"/>
</dbReference>
<dbReference type="PANTHER" id="PTHR11207:SF0">
    <property type="entry name" value="RIBONUCLEASE 3"/>
    <property type="match status" value="1"/>
</dbReference>
<dbReference type="GO" id="GO:0003725">
    <property type="term" value="F:double-stranded RNA binding"/>
    <property type="evidence" value="ECO:0007669"/>
    <property type="project" value="TreeGrafter"/>
</dbReference>
<keyword evidence="5 9" id="KW-0540">Nuclease</keyword>
<feature type="domain" description="RNase III" evidence="12">
    <location>
        <begin position="4"/>
        <end position="134"/>
    </location>
</feature>
<dbReference type="CDD" id="cd00593">
    <property type="entry name" value="RIBOc"/>
    <property type="match status" value="1"/>
</dbReference>
<dbReference type="Gene3D" id="3.30.160.20">
    <property type="match status" value="1"/>
</dbReference>
<evidence type="ECO:0000256" key="2">
    <source>
        <dbReference type="ARBA" id="ARBA00010183"/>
    </source>
</evidence>
<evidence type="ECO:0000256" key="6">
    <source>
        <dbReference type="ARBA" id="ARBA00022759"/>
    </source>
</evidence>
<dbReference type="Pfam" id="PF14622">
    <property type="entry name" value="Ribonucleas_3_3"/>
    <property type="match status" value="1"/>
</dbReference>
<evidence type="ECO:0000313" key="13">
    <source>
        <dbReference type="EMBL" id="AKQ02393.1"/>
    </source>
</evidence>
<keyword evidence="6 9" id="KW-0255">Endonuclease</keyword>
<dbReference type="PROSITE" id="PS50142">
    <property type="entry name" value="RNASE_3_2"/>
    <property type="match status" value="1"/>
</dbReference>
<feature type="binding site" evidence="9">
    <location>
        <position position="120"/>
    </location>
    <ligand>
        <name>Mg(2+)</name>
        <dbReference type="ChEBI" id="CHEBI:18420"/>
    </ligand>
</feature>
<evidence type="ECO:0000256" key="3">
    <source>
        <dbReference type="ARBA" id="ARBA00022552"/>
    </source>
</evidence>
<comment type="cofactor">
    <cofactor evidence="9">
        <name>Mg(2+)</name>
        <dbReference type="ChEBI" id="CHEBI:18420"/>
    </cofactor>
</comment>
<feature type="binding site" evidence="9">
    <location>
        <position position="46"/>
    </location>
    <ligand>
        <name>Mg(2+)</name>
        <dbReference type="ChEBI" id="CHEBI:18420"/>
    </ligand>
</feature>
<keyword evidence="9" id="KW-0963">Cytoplasm</keyword>
<dbReference type="GO" id="GO:0008033">
    <property type="term" value="P:tRNA processing"/>
    <property type="evidence" value="ECO:0007669"/>
    <property type="project" value="UniProtKB-KW"/>
</dbReference>
<keyword evidence="3 9" id="KW-0698">rRNA processing</keyword>
<dbReference type="PANTHER" id="PTHR11207">
    <property type="entry name" value="RIBONUCLEASE III"/>
    <property type="match status" value="1"/>
</dbReference>
<feature type="binding site" evidence="9">
    <location>
        <position position="123"/>
    </location>
    <ligand>
        <name>Mg(2+)</name>
        <dbReference type="ChEBI" id="CHEBI:18420"/>
    </ligand>
</feature>
<feature type="active site" evidence="9">
    <location>
        <position position="123"/>
    </location>
</feature>
<keyword evidence="9" id="KW-0479">Metal-binding</keyword>
<feature type="region of interest" description="Disordered" evidence="10">
    <location>
        <begin position="209"/>
        <end position="228"/>
    </location>
</feature>
<comment type="similarity">
    <text evidence="2">Belongs to the ribonuclease III family.</text>
</comment>
<evidence type="ECO:0000256" key="7">
    <source>
        <dbReference type="ARBA" id="ARBA00022801"/>
    </source>
</evidence>
<organism evidence="13">
    <name type="scientific">uncultured Parcubacteria bacterium Rifle_16ft_4_minimus_37647</name>
    <dbReference type="NCBI Taxonomy" id="1665140"/>
    <lineage>
        <taxon>Bacteria</taxon>
        <taxon>Candidatus Parcubacteria</taxon>
        <taxon>environmental samples</taxon>
    </lineage>
</organism>
<dbReference type="CDD" id="cd10845">
    <property type="entry name" value="DSRM_RNAse_III_family"/>
    <property type="match status" value="1"/>
</dbReference>
<dbReference type="EC" id="3.1.26.3" evidence="9"/>
<dbReference type="PROSITE" id="PS00517">
    <property type="entry name" value="RNASE_3_1"/>
    <property type="match status" value="1"/>
</dbReference>
<name>A0A0H4T416_9BACT</name>
<dbReference type="InterPro" id="IPR000999">
    <property type="entry name" value="RNase_III_dom"/>
</dbReference>
<dbReference type="GO" id="GO:0010468">
    <property type="term" value="P:regulation of gene expression"/>
    <property type="evidence" value="ECO:0007669"/>
    <property type="project" value="TreeGrafter"/>
</dbReference>
<evidence type="ECO:0000256" key="4">
    <source>
        <dbReference type="ARBA" id="ARBA00022664"/>
    </source>
</evidence>
<gene>
    <name evidence="9" type="primary">rnc</name>
</gene>
<dbReference type="NCBIfam" id="TIGR02191">
    <property type="entry name" value="RNaseIII"/>
    <property type="match status" value="1"/>
</dbReference>
<evidence type="ECO:0000259" key="12">
    <source>
        <dbReference type="PROSITE" id="PS50142"/>
    </source>
</evidence>
<dbReference type="FunFam" id="1.10.1520.10:FF:000001">
    <property type="entry name" value="Ribonuclease 3"/>
    <property type="match status" value="1"/>
</dbReference>
<evidence type="ECO:0000256" key="9">
    <source>
        <dbReference type="HAMAP-Rule" id="MF_00104"/>
    </source>
</evidence>
<comment type="subunit">
    <text evidence="9">Homodimer.</text>
</comment>
<dbReference type="GO" id="GO:0006364">
    <property type="term" value="P:rRNA processing"/>
    <property type="evidence" value="ECO:0007669"/>
    <property type="project" value="UniProtKB-UniRule"/>
</dbReference>
<feature type="compositionally biased region" description="Basic and acidic residues" evidence="10">
    <location>
        <begin position="212"/>
        <end position="228"/>
    </location>
</feature>
<dbReference type="AlphaFoldDB" id="A0A0H4T416"/>
<dbReference type="GO" id="GO:0046872">
    <property type="term" value="F:metal ion binding"/>
    <property type="evidence" value="ECO:0007669"/>
    <property type="project" value="UniProtKB-KW"/>
</dbReference>
<dbReference type="SUPFAM" id="SSF54768">
    <property type="entry name" value="dsRNA-binding domain-like"/>
    <property type="match status" value="1"/>
</dbReference>
<accession>A0A0H4T416</accession>
<dbReference type="SMART" id="SM00535">
    <property type="entry name" value="RIBOc"/>
    <property type="match status" value="1"/>
</dbReference>
<dbReference type="InterPro" id="IPR014720">
    <property type="entry name" value="dsRBD_dom"/>
</dbReference>
<keyword evidence="7 9" id="KW-0378">Hydrolase</keyword>